<evidence type="ECO:0000313" key="3">
    <source>
        <dbReference type="Proteomes" id="UP001295423"/>
    </source>
</evidence>
<proteinExistence type="predicted"/>
<evidence type="ECO:0000256" key="1">
    <source>
        <dbReference type="SAM" id="MobiDB-lite"/>
    </source>
</evidence>
<dbReference type="AlphaFoldDB" id="A0AAD2FXQ3"/>
<reference evidence="2" key="1">
    <citation type="submission" date="2023-08" db="EMBL/GenBank/DDBJ databases">
        <authorList>
            <person name="Audoor S."/>
            <person name="Bilcke G."/>
        </authorList>
    </citation>
    <scope>NUCLEOTIDE SEQUENCE</scope>
</reference>
<name>A0AAD2FXQ3_9STRA</name>
<comment type="caution">
    <text evidence="2">The sequence shown here is derived from an EMBL/GenBank/DDBJ whole genome shotgun (WGS) entry which is preliminary data.</text>
</comment>
<feature type="region of interest" description="Disordered" evidence="1">
    <location>
        <begin position="179"/>
        <end position="201"/>
    </location>
</feature>
<evidence type="ECO:0000313" key="2">
    <source>
        <dbReference type="EMBL" id="CAJ1955829.1"/>
    </source>
</evidence>
<sequence length="378" mass="42970">MSKTEAAFKAKVKGWQYYLIVSAYLAVSEQPESKLSALEKKILYEFRMLVAETTEMNERLKDEVRKGNENKPLDGAKIFSRAKDYKSEITNVVVPLWNSHCTPSGTSSQEQSFELLRTKYWLVKKTEAYKEKVKKILKKDPNAVIKFAKPVIEDCPNGYAHPILFVFKRLFEEKRPLKFTTPDAKGKNGTLRSKTPNRKQQLKKEAEYKKSLKMGTTDAKVKAYTEQSSKKLKIAYEQTLTGKLTARTKVAQLARDAGLEVGDKLLKRLAEEALRSFEREIIDMEEVEKEERAKLAKKKLSTASKENLNGDTTSSDDDDDLGEPSPFAAGHRKKSPSMIDQVNDFDSDDDESSKKQPANKEPIEIDGDDDDEEEDIYS</sequence>
<organism evidence="2 3">
    <name type="scientific">Cylindrotheca closterium</name>
    <dbReference type="NCBI Taxonomy" id="2856"/>
    <lineage>
        <taxon>Eukaryota</taxon>
        <taxon>Sar</taxon>
        <taxon>Stramenopiles</taxon>
        <taxon>Ochrophyta</taxon>
        <taxon>Bacillariophyta</taxon>
        <taxon>Bacillariophyceae</taxon>
        <taxon>Bacillariophycidae</taxon>
        <taxon>Bacillariales</taxon>
        <taxon>Bacillariaceae</taxon>
        <taxon>Cylindrotheca</taxon>
    </lineage>
</organism>
<dbReference type="EMBL" id="CAKOGP040001897">
    <property type="protein sequence ID" value="CAJ1955829.1"/>
    <property type="molecule type" value="Genomic_DNA"/>
</dbReference>
<feature type="compositionally biased region" description="Acidic residues" evidence="1">
    <location>
        <begin position="364"/>
        <end position="378"/>
    </location>
</feature>
<feature type="region of interest" description="Disordered" evidence="1">
    <location>
        <begin position="293"/>
        <end position="378"/>
    </location>
</feature>
<dbReference type="Proteomes" id="UP001295423">
    <property type="component" value="Unassembled WGS sequence"/>
</dbReference>
<feature type="compositionally biased region" description="Low complexity" evidence="1">
    <location>
        <begin position="301"/>
        <end position="313"/>
    </location>
</feature>
<protein>
    <submittedName>
        <fullName evidence="2">Uncharacterized protein</fullName>
    </submittedName>
</protein>
<accession>A0AAD2FXQ3</accession>
<gene>
    <name evidence="2" type="ORF">CYCCA115_LOCUS15943</name>
</gene>
<keyword evidence="3" id="KW-1185">Reference proteome</keyword>